<dbReference type="PANTHER" id="PTHR19288">
    <property type="entry name" value="4-NITROPHENYLPHOSPHATASE-RELATED"/>
    <property type="match status" value="1"/>
</dbReference>
<dbReference type="SUPFAM" id="SSF56784">
    <property type="entry name" value="HAD-like"/>
    <property type="match status" value="1"/>
</dbReference>
<accession>A0A344PNH6</accession>
<dbReference type="NCBIfam" id="TIGR01460">
    <property type="entry name" value="HAD-SF-IIA"/>
    <property type="match status" value="1"/>
</dbReference>
<dbReference type="InterPro" id="IPR006357">
    <property type="entry name" value="HAD-SF_hydro_IIA"/>
</dbReference>
<dbReference type="Proteomes" id="UP000252023">
    <property type="component" value="Chromosome"/>
</dbReference>
<dbReference type="EMBL" id="CP030918">
    <property type="protein sequence ID" value="AXC50931.1"/>
    <property type="molecule type" value="Genomic_DNA"/>
</dbReference>
<proteinExistence type="predicted"/>
<reference evidence="2" key="1">
    <citation type="submission" date="2018-07" db="EMBL/GenBank/DDBJ databases">
        <title>Genome sequencing of Paracoccus sp. SC2-6.</title>
        <authorList>
            <person name="Heo J."/>
            <person name="Kim S.-J."/>
            <person name="Kwon S.-W."/>
        </authorList>
    </citation>
    <scope>NUCLEOTIDE SEQUENCE [LARGE SCALE GENOMIC DNA]</scope>
    <source>
        <strain evidence="2">SC2-6</strain>
    </source>
</reference>
<name>A0A344PNH6_9RHOB</name>
<dbReference type="PANTHER" id="PTHR19288:SF90">
    <property type="entry name" value="OS08G0542600 PROTEIN"/>
    <property type="match status" value="1"/>
</dbReference>
<sequence>MTRIIQSLAEIAGEYDTIFCDLWGAVHDGQRAFPSAVEALLAFRDGGARRVALLTNAPRPAVMIEAQLDRMGIPRAAWDVIVTSGDAAQDAMLRGVVGQRVWHLGPDKDDSFFTDLPPDLPDDSPRLPITRVPMDEAEGIVCTGLFDDMTEGPQDYLTVLTEAAARGLPMLCANPDIVVDFGDKRIYCAGALAELYQQLGGEAIYVGKPHPPIYQLAARSLRLDASARIVAAGDGITTDVLGAINEGLDALFISGGLAFDQFGPDPEAPLAQMLDEWLAGRGLAPTYSIGRLR</sequence>
<organism evidence="1 2">
    <name type="scientific">Paracoccus suum</name>
    <dbReference type="NCBI Taxonomy" id="2259340"/>
    <lineage>
        <taxon>Bacteria</taxon>
        <taxon>Pseudomonadati</taxon>
        <taxon>Pseudomonadota</taxon>
        <taxon>Alphaproteobacteria</taxon>
        <taxon>Rhodobacterales</taxon>
        <taxon>Paracoccaceae</taxon>
        <taxon>Paracoccus</taxon>
    </lineage>
</organism>
<dbReference type="GO" id="GO:0016791">
    <property type="term" value="F:phosphatase activity"/>
    <property type="evidence" value="ECO:0007669"/>
    <property type="project" value="TreeGrafter"/>
</dbReference>
<protein>
    <submittedName>
        <fullName evidence="1">HAD-IIA family hydrolase</fullName>
    </submittedName>
</protein>
<dbReference type="AlphaFoldDB" id="A0A344PNH6"/>
<dbReference type="Gene3D" id="3.40.50.1000">
    <property type="entry name" value="HAD superfamily/HAD-like"/>
    <property type="match status" value="2"/>
</dbReference>
<evidence type="ECO:0000313" key="1">
    <source>
        <dbReference type="EMBL" id="AXC50931.1"/>
    </source>
</evidence>
<dbReference type="InterPro" id="IPR036412">
    <property type="entry name" value="HAD-like_sf"/>
</dbReference>
<dbReference type="CDD" id="cd07525">
    <property type="entry name" value="HAD_like"/>
    <property type="match status" value="1"/>
</dbReference>
<keyword evidence="2" id="KW-1185">Reference proteome</keyword>
<keyword evidence="1" id="KW-0378">Hydrolase</keyword>
<dbReference type="InterPro" id="IPR023214">
    <property type="entry name" value="HAD_sf"/>
</dbReference>
<dbReference type="OrthoDB" id="9791073at2"/>
<dbReference type="GO" id="GO:0005737">
    <property type="term" value="C:cytoplasm"/>
    <property type="evidence" value="ECO:0007669"/>
    <property type="project" value="TreeGrafter"/>
</dbReference>
<dbReference type="Pfam" id="PF13242">
    <property type="entry name" value="Hydrolase_like"/>
    <property type="match status" value="1"/>
</dbReference>
<dbReference type="KEGG" id="pars:DRW48_15725"/>
<dbReference type="Pfam" id="PF13344">
    <property type="entry name" value="Hydrolase_6"/>
    <property type="match status" value="1"/>
</dbReference>
<dbReference type="RefSeq" id="WP_114077219.1">
    <property type="nucleotide sequence ID" value="NZ_CP030918.1"/>
</dbReference>
<evidence type="ECO:0000313" key="2">
    <source>
        <dbReference type="Proteomes" id="UP000252023"/>
    </source>
</evidence>
<gene>
    <name evidence="1" type="ORF">DRW48_15725</name>
</gene>